<dbReference type="AntiFam" id="ANF00048">
    <property type="entry name" value="Contained within repeat in Vibrio superintegron"/>
</dbReference>
<dbReference type="KEGG" id="vco:VC0395_0833"/>
<dbReference type="AlphaFoldDB" id="A0A0H3AFM4"/>
<dbReference type="Proteomes" id="UP000000249">
    <property type="component" value="Chromosome 2"/>
</dbReference>
<dbReference type="EMBL" id="CP000626">
    <property type="protein sequence ID" value="ABQ18666.1"/>
    <property type="molecule type" value="Genomic_DNA"/>
</dbReference>
<proteinExistence type="predicted"/>
<protein>
    <submittedName>
        <fullName evidence="1">Uncharacterized protein</fullName>
    </submittedName>
</protein>
<name>A0A0H3AFM4_VIBC3</name>
<dbReference type="eggNOG" id="ENOG5030A01">
    <property type="taxonomic scope" value="Bacteria"/>
</dbReference>
<reference evidence="1 2" key="1">
    <citation type="submission" date="2007-03" db="EMBL/GenBank/DDBJ databases">
        <authorList>
            <person name="Heidelberg J."/>
        </authorList>
    </citation>
    <scope>NUCLEOTIDE SEQUENCE [LARGE SCALE GENOMIC DNA]</scope>
    <source>
        <strain evidence="2">ATCC 39541 / Classical Ogawa 395 / O395</strain>
    </source>
</reference>
<evidence type="ECO:0000313" key="1">
    <source>
        <dbReference type="EMBL" id="ABQ18666.1"/>
    </source>
</evidence>
<dbReference type="PATRIC" id="fig|345073.21.peg.3178"/>
<gene>
    <name evidence="1" type="ordered locus">VC0395_0833</name>
</gene>
<sequence length="44" mass="4933">MEHPTTLKHRGLWVFSGFEPAELSTLSTKSASEKLESQVVKLEC</sequence>
<dbReference type="KEGG" id="vcr:VC395_A0427"/>
<organism evidence="1 2">
    <name type="scientific">Vibrio cholerae serotype O1 (strain ATCC 39541 / Classical Ogawa 395 / O395)</name>
    <dbReference type="NCBI Taxonomy" id="345073"/>
    <lineage>
        <taxon>Bacteria</taxon>
        <taxon>Pseudomonadati</taxon>
        <taxon>Pseudomonadota</taxon>
        <taxon>Gammaproteobacteria</taxon>
        <taxon>Vibrionales</taxon>
        <taxon>Vibrionaceae</taxon>
        <taxon>Vibrio</taxon>
    </lineage>
</organism>
<accession>A0A0H3AFM4</accession>
<evidence type="ECO:0000313" key="2">
    <source>
        <dbReference type="Proteomes" id="UP000000249"/>
    </source>
</evidence>